<gene>
    <name evidence="9" type="ORF">dnm_000080</name>
</gene>
<accession>A0A975BEU4</accession>
<keyword evidence="3 6" id="KW-0597">Phosphoprotein</keyword>
<dbReference type="Pfam" id="PF02518">
    <property type="entry name" value="HATPase_c"/>
    <property type="match status" value="1"/>
</dbReference>
<dbReference type="Gene3D" id="3.30.565.10">
    <property type="entry name" value="Histidine kinase-like ATPase, C-terminal domain"/>
    <property type="match status" value="1"/>
</dbReference>
<evidence type="ECO:0000259" key="8">
    <source>
        <dbReference type="PROSITE" id="PS50110"/>
    </source>
</evidence>
<dbReference type="SMART" id="SM00387">
    <property type="entry name" value="HATPase_c"/>
    <property type="match status" value="1"/>
</dbReference>
<dbReference type="SMART" id="SM00448">
    <property type="entry name" value="REC"/>
    <property type="match status" value="1"/>
</dbReference>
<dbReference type="GO" id="GO:0000155">
    <property type="term" value="F:phosphorelay sensor kinase activity"/>
    <property type="evidence" value="ECO:0007669"/>
    <property type="project" value="InterPro"/>
</dbReference>
<dbReference type="PROSITE" id="PS50110">
    <property type="entry name" value="RESPONSE_REGULATORY"/>
    <property type="match status" value="1"/>
</dbReference>
<protein>
    <recommendedName>
        <fullName evidence="2">histidine kinase</fullName>
        <ecNumber evidence="2">2.7.13.3</ecNumber>
    </recommendedName>
</protein>
<keyword evidence="10" id="KW-1185">Reference proteome</keyword>
<dbReference type="InterPro" id="IPR003661">
    <property type="entry name" value="HisK_dim/P_dom"/>
</dbReference>
<dbReference type="InterPro" id="IPR001789">
    <property type="entry name" value="Sig_transdc_resp-reg_receiver"/>
</dbReference>
<dbReference type="Pfam" id="PF10114">
    <property type="entry name" value="PocR"/>
    <property type="match status" value="1"/>
</dbReference>
<keyword evidence="4" id="KW-0808">Transferase</keyword>
<evidence type="ECO:0000256" key="2">
    <source>
        <dbReference type="ARBA" id="ARBA00012438"/>
    </source>
</evidence>
<dbReference type="InterPro" id="IPR011006">
    <property type="entry name" value="CheY-like_superfamily"/>
</dbReference>
<dbReference type="Pfam" id="PF13185">
    <property type="entry name" value="GAF_2"/>
    <property type="match status" value="1"/>
</dbReference>
<evidence type="ECO:0000256" key="6">
    <source>
        <dbReference type="PROSITE-ProRule" id="PRU00169"/>
    </source>
</evidence>
<dbReference type="Pfam" id="PF00072">
    <property type="entry name" value="Response_reg"/>
    <property type="match status" value="1"/>
</dbReference>
<dbReference type="Gene3D" id="3.40.50.2300">
    <property type="match status" value="1"/>
</dbReference>
<keyword evidence="5 9" id="KW-0418">Kinase</keyword>
<evidence type="ECO:0000313" key="9">
    <source>
        <dbReference type="EMBL" id="QTA84018.1"/>
    </source>
</evidence>
<evidence type="ECO:0000256" key="4">
    <source>
        <dbReference type="ARBA" id="ARBA00022679"/>
    </source>
</evidence>
<dbReference type="PROSITE" id="PS50109">
    <property type="entry name" value="HIS_KIN"/>
    <property type="match status" value="1"/>
</dbReference>
<dbReference type="PANTHER" id="PTHR43065">
    <property type="entry name" value="SENSOR HISTIDINE KINASE"/>
    <property type="match status" value="1"/>
</dbReference>
<dbReference type="InterPro" id="IPR005467">
    <property type="entry name" value="His_kinase_dom"/>
</dbReference>
<dbReference type="InterPro" id="IPR029016">
    <property type="entry name" value="GAF-like_dom_sf"/>
</dbReference>
<feature type="modified residue" description="4-aspartylphosphate" evidence="6">
    <location>
        <position position="653"/>
    </location>
</feature>
<sequence length="723" mass="81080">MIYAFDDLFDIGKLKLLVENYAKLTSMPTSILDLEGNVLIGAEWQDICTHFHRVHPETAKRCTESDTVLAGQLSKGSKFNIYKCKNGLVDVAVPIYIERMHIGNLFAGQFFLEPPDIDFFRRQAKTYRFDEITYLESVKKVPILTKEQVVKITDFFCQLSEMIGEMGLSRLKLLKREKELRIMNQIGEVFLNIPDEDMYMEVLKIILEGLESKFGIFGYIDKRGDLVVPSMTRTVWDKCQVPDKRFVFRRETWGNSMWPVAIREKRTICLNEPSVRTPHGHIKITNHVSLPIIHQNNVVGLIQVANKESSYEKEDIDLLENIVSAIGPVLNARLERDRKEKERQKLEVSVRHTQKMEAIGTLAGGIAHDFNNLLGIIIGNISYALSQMDKNKALYDVLTDVQEGAKQAQNLTQQLLIFAKGGEPIKKVIPLNQLIKDSSGFVGRGAKSKCEYHLAHDLWRAEADSGQIHQVVSNIVINADQAMPNGGMITIQSENVEIDTGDDLNLSEGKYVKISIQDEGVGIQEKYISNIFEPYFTTKQKGSGLGLATAYSIIKRHGGHITVYSEIGKGTVFHIYLPASDKTAHESENGLGQHTGQGKILIMDDQEPILKMVGRMLTHMGYKPVYAMDGSEAIEKYRESCQRNSPFDLVILDLTVPGGMGGDKAVPELLKIDPKVKAVVSSGYSNDPIMGNYEDYGFCGVMPKPYTRSQLAEVLNKILGENG</sequence>
<dbReference type="InterPro" id="IPR003594">
    <property type="entry name" value="HATPase_dom"/>
</dbReference>
<dbReference type="AlphaFoldDB" id="A0A975BEU4"/>
<organism evidence="9 10">
    <name type="scientific">Desulfonema magnum</name>
    <dbReference type="NCBI Taxonomy" id="45655"/>
    <lineage>
        <taxon>Bacteria</taxon>
        <taxon>Pseudomonadati</taxon>
        <taxon>Thermodesulfobacteriota</taxon>
        <taxon>Desulfobacteria</taxon>
        <taxon>Desulfobacterales</taxon>
        <taxon>Desulfococcaceae</taxon>
        <taxon>Desulfonema</taxon>
    </lineage>
</organism>
<dbReference type="InterPro" id="IPR036890">
    <property type="entry name" value="HATPase_C_sf"/>
</dbReference>
<dbReference type="SUPFAM" id="SSF52172">
    <property type="entry name" value="CheY-like"/>
    <property type="match status" value="1"/>
</dbReference>
<dbReference type="SUPFAM" id="SSF55874">
    <property type="entry name" value="ATPase domain of HSP90 chaperone/DNA topoisomerase II/histidine kinase"/>
    <property type="match status" value="1"/>
</dbReference>
<dbReference type="KEGG" id="dmm:dnm_000080"/>
<dbReference type="InterPro" id="IPR018771">
    <property type="entry name" value="PocR_dom"/>
</dbReference>
<dbReference type="Gene3D" id="1.10.287.130">
    <property type="match status" value="1"/>
</dbReference>
<dbReference type="SUPFAM" id="SSF47384">
    <property type="entry name" value="Homodimeric domain of signal transducing histidine kinase"/>
    <property type="match status" value="1"/>
</dbReference>
<dbReference type="SUPFAM" id="SSF55781">
    <property type="entry name" value="GAF domain-like"/>
    <property type="match status" value="1"/>
</dbReference>
<dbReference type="CDD" id="cd00082">
    <property type="entry name" value="HisKA"/>
    <property type="match status" value="1"/>
</dbReference>
<dbReference type="InterPro" id="IPR036097">
    <property type="entry name" value="HisK_dim/P_sf"/>
</dbReference>
<dbReference type="PANTHER" id="PTHR43065:SF42">
    <property type="entry name" value="TWO-COMPONENT SENSOR PPRA"/>
    <property type="match status" value="1"/>
</dbReference>
<dbReference type="PRINTS" id="PR00344">
    <property type="entry name" value="BCTRLSENSOR"/>
</dbReference>
<dbReference type="RefSeq" id="WP_207680675.1">
    <property type="nucleotide sequence ID" value="NZ_CP061800.1"/>
</dbReference>
<comment type="catalytic activity">
    <reaction evidence="1">
        <text>ATP + protein L-histidine = ADP + protein N-phospho-L-histidine.</text>
        <dbReference type="EC" id="2.7.13.3"/>
    </reaction>
</comment>
<feature type="domain" description="Histidine kinase" evidence="7">
    <location>
        <begin position="365"/>
        <end position="581"/>
    </location>
</feature>
<dbReference type="EMBL" id="CP061800">
    <property type="protein sequence ID" value="QTA84018.1"/>
    <property type="molecule type" value="Genomic_DNA"/>
</dbReference>
<dbReference type="Proteomes" id="UP000663722">
    <property type="component" value="Chromosome"/>
</dbReference>
<dbReference type="InterPro" id="IPR004358">
    <property type="entry name" value="Sig_transdc_His_kin-like_C"/>
</dbReference>
<dbReference type="InterPro" id="IPR003018">
    <property type="entry name" value="GAF"/>
</dbReference>
<evidence type="ECO:0000256" key="1">
    <source>
        <dbReference type="ARBA" id="ARBA00000085"/>
    </source>
</evidence>
<evidence type="ECO:0000259" key="7">
    <source>
        <dbReference type="PROSITE" id="PS50109"/>
    </source>
</evidence>
<reference evidence="9" key="1">
    <citation type="journal article" date="2021" name="Microb. Physiol.">
        <title>Proteogenomic Insights into the Physiology of Marine, Sulfate-Reducing, Filamentous Desulfonema limicola and Desulfonema magnum.</title>
        <authorList>
            <person name="Schnaars V."/>
            <person name="Wohlbrand L."/>
            <person name="Scheve S."/>
            <person name="Hinrichs C."/>
            <person name="Reinhardt R."/>
            <person name="Rabus R."/>
        </authorList>
    </citation>
    <scope>NUCLEOTIDE SEQUENCE</scope>
    <source>
        <strain evidence="9">4be13</strain>
    </source>
</reference>
<evidence type="ECO:0000256" key="3">
    <source>
        <dbReference type="ARBA" id="ARBA00022553"/>
    </source>
</evidence>
<name>A0A975BEU4_9BACT</name>
<evidence type="ECO:0000313" key="10">
    <source>
        <dbReference type="Proteomes" id="UP000663722"/>
    </source>
</evidence>
<dbReference type="Gene3D" id="3.30.450.40">
    <property type="match status" value="1"/>
</dbReference>
<feature type="domain" description="Response regulatory" evidence="8">
    <location>
        <begin position="599"/>
        <end position="719"/>
    </location>
</feature>
<proteinExistence type="predicted"/>
<dbReference type="SMART" id="SM00388">
    <property type="entry name" value="HisKA"/>
    <property type="match status" value="1"/>
</dbReference>
<dbReference type="EC" id="2.7.13.3" evidence="2"/>
<evidence type="ECO:0000256" key="5">
    <source>
        <dbReference type="ARBA" id="ARBA00022777"/>
    </source>
</evidence>